<name>A0A5A7NVV7_STRAF</name>
<reference evidence="2" key="1">
    <citation type="journal article" date="2019" name="Curr. Biol.">
        <title>Genome Sequence of Striga asiatica Provides Insight into the Evolution of Plant Parasitism.</title>
        <authorList>
            <person name="Yoshida S."/>
            <person name="Kim S."/>
            <person name="Wafula E.K."/>
            <person name="Tanskanen J."/>
            <person name="Kim Y.M."/>
            <person name="Honaas L."/>
            <person name="Yang Z."/>
            <person name="Spallek T."/>
            <person name="Conn C.E."/>
            <person name="Ichihashi Y."/>
            <person name="Cheong K."/>
            <person name="Cui S."/>
            <person name="Der J.P."/>
            <person name="Gundlach H."/>
            <person name="Jiao Y."/>
            <person name="Hori C."/>
            <person name="Ishida J.K."/>
            <person name="Kasahara H."/>
            <person name="Kiba T."/>
            <person name="Kim M.S."/>
            <person name="Koo N."/>
            <person name="Laohavisit A."/>
            <person name="Lee Y.H."/>
            <person name="Lumba S."/>
            <person name="McCourt P."/>
            <person name="Mortimer J.C."/>
            <person name="Mutuku J.M."/>
            <person name="Nomura T."/>
            <person name="Sasaki-Sekimoto Y."/>
            <person name="Seto Y."/>
            <person name="Wang Y."/>
            <person name="Wakatake T."/>
            <person name="Sakakibara H."/>
            <person name="Demura T."/>
            <person name="Yamaguchi S."/>
            <person name="Yoneyama K."/>
            <person name="Manabe R.I."/>
            <person name="Nelson D.C."/>
            <person name="Schulman A.H."/>
            <person name="Timko M.P."/>
            <person name="dePamphilis C.W."/>
            <person name="Choi D."/>
            <person name="Shirasu K."/>
        </authorList>
    </citation>
    <scope>NUCLEOTIDE SEQUENCE [LARGE SCALE GENOMIC DNA]</scope>
    <source>
        <strain evidence="2">cv. UVA1</strain>
    </source>
</reference>
<accession>A0A5A7NVV7</accession>
<feature type="non-terminal residue" evidence="1">
    <location>
        <position position="170"/>
    </location>
</feature>
<dbReference type="Proteomes" id="UP000325081">
    <property type="component" value="Unassembled WGS sequence"/>
</dbReference>
<proteinExistence type="predicted"/>
<dbReference type="AlphaFoldDB" id="A0A5A7NVV7"/>
<gene>
    <name evidence="1" type="ORF">STAS_00135</name>
</gene>
<evidence type="ECO:0000313" key="2">
    <source>
        <dbReference type="Proteomes" id="UP000325081"/>
    </source>
</evidence>
<comment type="caution">
    <text evidence="1">The sequence shown here is derived from an EMBL/GenBank/DDBJ whole genome shotgun (WGS) entry which is preliminary data.</text>
</comment>
<sequence>MVGTDSHVARSRLELFLFASYFAARCASFGWCQFRMIRNCGHAAALAMSVELGTQHCLAGDDYSVFLAVMECGELVLFAQTSNTYRNDFECEIERSQGVLCPDINPSLISNLDSLRFEDDKIGPPYHLRLNTCMWLALDKGEHQLRLDVIDLPSGTKLQGLSQRVQMLTQ</sequence>
<evidence type="ECO:0000313" key="1">
    <source>
        <dbReference type="EMBL" id="GER24602.1"/>
    </source>
</evidence>
<protein>
    <submittedName>
        <fullName evidence="1">Phosphoglycerate mutase family protein</fullName>
    </submittedName>
</protein>
<keyword evidence="2" id="KW-1185">Reference proteome</keyword>
<organism evidence="1 2">
    <name type="scientific">Striga asiatica</name>
    <name type="common">Asiatic witchweed</name>
    <name type="synonym">Buchnera asiatica</name>
    <dbReference type="NCBI Taxonomy" id="4170"/>
    <lineage>
        <taxon>Eukaryota</taxon>
        <taxon>Viridiplantae</taxon>
        <taxon>Streptophyta</taxon>
        <taxon>Embryophyta</taxon>
        <taxon>Tracheophyta</taxon>
        <taxon>Spermatophyta</taxon>
        <taxon>Magnoliopsida</taxon>
        <taxon>eudicotyledons</taxon>
        <taxon>Gunneridae</taxon>
        <taxon>Pentapetalae</taxon>
        <taxon>asterids</taxon>
        <taxon>lamiids</taxon>
        <taxon>Lamiales</taxon>
        <taxon>Orobanchaceae</taxon>
        <taxon>Buchnereae</taxon>
        <taxon>Striga</taxon>
    </lineage>
</organism>
<dbReference type="EMBL" id="BKCP01000001">
    <property type="protein sequence ID" value="GER24602.1"/>
    <property type="molecule type" value="Genomic_DNA"/>
</dbReference>